<dbReference type="PRINTS" id="PR00789">
    <property type="entry name" value="OSIALOPTASE"/>
</dbReference>
<dbReference type="PANTHER" id="PTHR11735">
    <property type="entry name" value="TRNA N6-ADENOSINE THREONYLCARBAMOYLTRANSFERASE"/>
    <property type="match status" value="1"/>
</dbReference>
<sequence>MTQALCLGIEGSANKIGVGIVREDGEILANPRHTYITPPGQGFLPRETAVHHQEHVVSLVQQALKEAKVAPKNISCIAYTKGPGMGGPLVAGAIAARMLAQLWKVPIIAVNHCVGHIEMGRIVTGARDPVVLYVSGGNTQVIAYSEQRYRIFGETIDLAVGNCLDKFARVLNLSNDPSPGYNIEQLAKEGSQFIELPYVVKGMDVSFSGLLSFIEEKTKELLASKTATPADMCFSLQETIFAMLVEVTERAMAHCNTRDVLIVGGVGCNMRLQEMMQQMVEDRGGELYAIDERYCIDNGAMIAWPGLLAFKQGQFTPLEEATCTQRFRTDDVLVTWRD</sequence>
<evidence type="ECO:0000256" key="6">
    <source>
        <dbReference type="ARBA" id="ARBA00023315"/>
    </source>
</evidence>
<keyword evidence="2 8" id="KW-0808">Transferase</keyword>
<accession>A0AAW1PPW7</accession>
<dbReference type="AlphaFoldDB" id="A0AAW1PPW7"/>
<dbReference type="GO" id="GO:0005737">
    <property type="term" value="C:cytoplasm"/>
    <property type="evidence" value="ECO:0007669"/>
    <property type="project" value="UniProtKB-SubCell"/>
</dbReference>
<keyword evidence="6 8" id="KW-0012">Acyltransferase</keyword>
<dbReference type="NCBIfam" id="TIGR03722">
    <property type="entry name" value="arch_KAE1"/>
    <property type="match status" value="1"/>
</dbReference>
<evidence type="ECO:0000256" key="5">
    <source>
        <dbReference type="ARBA" id="ARBA00023242"/>
    </source>
</evidence>
<feature type="binding site" evidence="8">
    <location>
        <position position="184"/>
    </location>
    <ligand>
        <name>substrate</name>
    </ligand>
</feature>
<dbReference type="InterPro" id="IPR000905">
    <property type="entry name" value="Gcp-like_dom"/>
</dbReference>
<dbReference type="InterPro" id="IPR017861">
    <property type="entry name" value="KAE1/TsaD"/>
</dbReference>
<keyword evidence="1 8" id="KW-0963">Cytoplasm</keyword>
<evidence type="ECO:0000256" key="7">
    <source>
        <dbReference type="ARBA" id="ARBA00048117"/>
    </source>
</evidence>
<feature type="binding site" evidence="8">
    <location>
        <position position="116"/>
    </location>
    <ligand>
        <name>a divalent metal cation</name>
        <dbReference type="ChEBI" id="CHEBI:60240"/>
    </ligand>
</feature>
<gene>
    <name evidence="8" type="primary">GCP2</name>
    <name evidence="10" type="ORF">WJX73_008408</name>
</gene>
<feature type="binding site" evidence="8">
    <location>
        <position position="165"/>
    </location>
    <ligand>
        <name>substrate</name>
    </ligand>
</feature>
<dbReference type="GO" id="GO:0005634">
    <property type="term" value="C:nucleus"/>
    <property type="evidence" value="ECO:0007669"/>
    <property type="project" value="UniProtKB-SubCell"/>
</dbReference>
<comment type="similarity">
    <text evidence="8">Belongs to the KAE1 / TsaD family.</text>
</comment>
<keyword evidence="11" id="KW-1185">Reference proteome</keyword>
<keyword evidence="3 8" id="KW-0819">tRNA processing</keyword>
<evidence type="ECO:0000259" key="9">
    <source>
        <dbReference type="Pfam" id="PF00814"/>
    </source>
</evidence>
<dbReference type="GO" id="GO:0046872">
    <property type="term" value="F:metal ion binding"/>
    <property type="evidence" value="ECO:0007669"/>
    <property type="project" value="UniProtKB-KW"/>
</dbReference>
<dbReference type="SUPFAM" id="SSF53067">
    <property type="entry name" value="Actin-like ATPase domain"/>
    <property type="match status" value="1"/>
</dbReference>
<dbReference type="InterPro" id="IPR043129">
    <property type="entry name" value="ATPase_NBD"/>
</dbReference>
<name>A0AAW1PPW7_9CHLO</name>
<comment type="catalytic activity">
    <reaction evidence="7 8">
        <text>L-threonylcarbamoyladenylate + adenosine(37) in tRNA = N(6)-L-threonylcarbamoyladenosine(37) in tRNA + AMP + H(+)</text>
        <dbReference type="Rhea" id="RHEA:37059"/>
        <dbReference type="Rhea" id="RHEA-COMP:10162"/>
        <dbReference type="Rhea" id="RHEA-COMP:10163"/>
        <dbReference type="ChEBI" id="CHEBI:15378"/>
        <dbReference type="ChEBI" id="CHEBI:73682"/>
        <dbReference type="ChEBI" id="CHEBI:74411"/>
        <dbReference type="ChEBI" id="CHEBI:74418"/>
        <dbReference type="ChEBI" id="CHEBI:456215"/>
        <dbReference type="EC" id="2.3.1.234"/>
    </reaction>
</comment>
<feature type="binding site" evidence="8">
    <location>
        <position position="269"/>
    </location>
    <ligand>
        <name>substrate</name>
    </ligand>
</feature>
<dbReference type="Pfam" id="PF00814">
    <property type="entry name" value="TsaD"/>
    <property type="match status" value="1"/>
</dbReference>
<dbReference type="EMBL" id="JALJOQ010000014">
    <property type="protein sequence ID" value="KAK9810797.1"/>
    <property type="molecule type" value="Genomic_DNA"/>
</dbReference>
<dbReference type="GO" id="GO:0061711">
    <property type="term" value="F:tRNA N(6)-L-threonylcarbamoyladenine synthase activity"/>
    <property type="evidence" value="ECO:0007669"/>
    <property type="project" value="UniProtKB-EC"/>
</dbReference>
<dbReference type="Proteomes" id="UP001465755">
    <property type="component" value="Unassembled WGS sequence"/>
</dbReference>
<dbReference type="GO" id="GO:0000408">
    <property type="term" value="C:EKC/KEOPS complex"/>
    <property type="evidence" value="ECO:0007669"/>
    <property type="project" value="InterPro"/>
</dbReference>
<evidence type="ECO:0000256" key="2">
    <source>
        <dbReference type="ARBA" id="ARBA00022679"/>
    </source>
</evidence>
<dbReference type="NCBIfam" id="TIGR00329">
    <property type="entry name" value="gcp_kae1"/>
    <property type="match status" value="1"/>
</dbReference>
<keyword evidence="5 8" id="KW-0539">Nucleus</keyword>
<feature type="domain" description="Gcp-like" evidence="9">
    <location>
        <begin position="30"/>
        <end position="304"/>
    </location>
</feature>
<evidence type="ECO:0000256" key="3">
    <source>
        <dbReference type="ARBA" id="ARBA00022694"/>
    </source>
</evidence>
<comment type="caution">
    <text evidence="10">The sequence shown here is derived from an EMBL/GenBank/DDBJ whole genome shotgun (WGS) entry which is preliminary data.</text>
</comment>
<dbReference type="FunFam" id="3.30.420.40:FF:000038">
    <property type="entry name" value="Probable tRNA N6-adenosine threonylcarbamoyltransferase"/>
    <property type="match status" value="1"/>
</dbReference>
<keyword evidence="4 8" id="KW-0479">Metal-binding</keyword>
<organism evidence="10 11">
    <name type="scientific">Symbiochloris irregularis</name>
    <dbReference type="NCBI Taxonomy" id="706552"/>
    <lineage>
        <taxon>Eukaryota</taxon>
        <taxon>Viridiplantae</taxon>
        <taxon>Chlorophyta</taxon>
        <taxon>core chlorophytes</taxon>
        <taxon>Trebouxiophyceae</taxon>
        <taxon>Trebouxiales</taxon>
        <taxon>Trebouxiaceae</taxon>
        <taxon>Symbiochloris</taxon>
    </lineage>
</organism>
<dbReference type="FunFam" id="3.30.420.40:FF:000295">
    <property type="entry name" value="Probable tRNA N6-adenosine threonylcarbamoyltransferase"/>
    <property type="match status" value="1"/>
</dbReference>
<evidence type="ECO:0000313" key="10">
    <source>
        <dbReference type="EMBL" id="KAK9810797.1"/>
    </source>
</evidence>
<feature type="binding site" evidence="8">
    <location>
        <begin position="133"/>
        <end position="137"/>
    </location>
    <ligand>
        <name>substrate</name>
    </ligand>
</feature>
<dbReference type="CDD" id="cd24132">
    <property type="entry name" value="ASKHA_NBD_OSGEP_like_euk"/>
    <property type="match status" value="1"/>
</dbReference>
<protein>
    <recommendedName>
        <fullName evidence="8">Glycoprotease 2</fullName>
    </recommendedName>
</protein>
<evidence type="ECO:0000256" key="8">
    <source>
        <dbReference type="HAMAP-Rule" id="MF_03180"/>
    </source>
</evidence>
<comment type="subcellular location">
    <subcellularLocation>
        <location evidence="8">Cytoplasm</location>
    </subcellularLocation>
    <subcellularLocation>
        <location evidence="8">Nucleus</location>
    </subcellularLocation>
</comment>
<dbReference type="PANTHER" id="PTHR11735:SF14">
    <property type="entry name" value="TRNA N6-ADENOSINE THREONYLCARBAMOYLTRANSFERASE"/>
    <property type="match status" value="1"/>
</dbReference>
<feature type="binding site" evidence="8">
    <location>
        <position position="112"/>
    </location>
    <ligand>
        <name>a divalent metal cation</name>
        <dbReference type="ChEBI" id="CHEBI:60240"/>
    </ligand>
</feature>
<feature type="binding site" evidence="8">
    <location>
        <position position="180"/>
    </location>
    <ligand>
        <name>substrate</name>
    </ligand>
</feature>
<dbReference type="InterPro" id="IPR034680">
    <property type="entry name" value="Kae1_archaea_euk"/>
</dbReference>
<evidence type="ECO:0000256" key="4">
    <source>
        <dbReference type="ARBA" id="ARBA00022723"/>
    </source>
</evidence>
<proteinExistence type="inferred from homology"/>
<evidence type="ECO:0000313" key="11">
    <source>
        <dbReference type="Proteomes" id="UP001465755"/>
    </source>
</evidence>
<comment type="cofactor">
    <cofactor evidence="8">
        <name>a divalent metal cation</name>
        <dbReference type="ChEBI" id="CHEBI:60240"/>
    </cofactor>
    <text evidence="8">Binds 1 divalent metal cation per subunit.</text>
</comment>
<evidence type="ECO:0000256" key="1">
    <source>
        <dbReference type="ARBA" id="ARBA00022490"/>
    </source>
</evidence>
<reference evidence="10 11" key="1">
    <citation type="journal article" date="2024" name="Nat. Commun.">
        <title>Phylogenomics reveals the evolutionary origins of lichenization in chlorophyte algae.</title>
        <authorList>
            <person name="Puginier C."/>
            <person name="Libourel C."/>
            <person name="Otte J."/>
            <person name="Skaloud P."/>
            <person name="Haon M."/>
            <person name="Grisel S."/>
            <person name="Petersen M."/>
            <person name="Berrin J.G."/>
            <person name="Delaux P.M."/>
            <person name="Dal Grande F."/>
            <person name="Keller J."/>
        </authorList>
    </citation>
    <scope>NUCLEOTIDE SEQUENCE [LARGE SCALE GENOMIC DNA]</scope>
    <source>
        <strain evidence="10 11">SAG 2036</strain>
    </source>
</reference>
<feature type="binding site" evidence="8">
    <location>
        <position position="133"/>
    </location>
    <ligand>
        <name>a divalent metal cation</name>
        <dbReference type="ChEBI" id="CHEBI:60240"/>
    </ligand>
</feature>
<dbReference type="HAMAP" id="MF_01446">
    <property type="entry name" value="Kae1"/>
    <property type="match status" value="1"/>
</dbReference>
<feature type="binding site" evidence="8">
    <location>
        <position position="297"/>
    </location>
    <ligand>
        <name>a divalent metal cation</name>
        <dbReference type="ChEBI" id="CHEBI:60240"/>
    </ligand>
</feature>
<dbReference type="Gene3D" id="3.30.420.40">
    <property type="match status" value="2"/>
</dbReference>
<dbReference type="GO" id="GO:0002949">
    <property type="term" value="P:tRNA threonylcarbamoyladenosine modification"/>
    <property type="evidence" value="ECO:0007669"/>
    <property type="project" value="UniProtKB-UniRule"/>
</dbReference>